<comment type="caution">
    <text evidence="2">The sequence shown here is derived from an EMBL/GenBank/DDBJ whole genome shotgun (WGS) entry which is preliminary data.</text>
</comment>
<evidence type="ECO:0000313" key="2">
    <source>
        <dbReference type="EMBL" id="KAF6021123.1"/>
    </source>
</evidence>
<feature type="transmembrane region" description="Helical" evidence="1">
    <location>
        <begin position="62"/>
        <end position="87"/>
    </location>
</feature>
<proteinExistence type="predicted"/>
<sequence>MCDKNLLTRTCLPLSFLLVGLDCLMLELGLTALRIALESSPTFREEAVVKLSVTVGEPAEELALNLVLACGVTSTLVFPGFLMYLLAACATNNNKSRVTTLPVL</sequence>
<feature type="transmembrane region" description="Helical" evidence="1">
    <location>
        <begin position="12"/>
        <end position="37"/>
    </location>
</feature>
<evidence type="ECO:0000313" key="3">
    <source>
        <dbReference type="Proteomes" id="UP000593567"/>
    </source>
</evidence>
<gene>
    <name evidence="2" type="ORF">EB796_020567</name>
</gene>
<organism evidence="2 3">
    <name type="scientific">Bugula neritina</name>
    <name type="common">Brown bryozoan</name>
    <name type="synonym">Sertularia neritina</name>
    <dbReference type="NCBI Taxonomy" id="10212"/>
    <lineage>
        <taxon>Eukaryota</taxon>
        <taxon>Metazoa</taxon>
        <taxon>Spiralia</taxon>
        <taxon>Lophotrochozoa</taxon>
        <taxon>Bryozoa</taxon>
        <taxon>Gymnolaemata</taxon>
        <taxon>Cheilostomatida</taxon>
        <taxon>Flustrina</taxon>
        <taxon>Buguloidea</taxon>
        <taxon>Bugulidae</taxon>
        <taxon>Bugula</taxon>
    </lineage>
</organism>
<protein>
    <submittedName>
        <fullName evidence="2">Uncharacterized protein</fullName>
    </submittedName>
</protein>
<keyword evidence="3" id="KW-1185">Reference proteome</keyword>
<keyword evidence="1" id="KW-0812">Transmembrane</keyword>
<keyword evidence="1" id="KW-0472">Membrane</keyword>
<evidence type="ECO:0000256" key="1">
    <source>
        <dbReference type="SAM" id="Phobius"/>
    </source>
</evidence>
<dbReference type="Proteomes" id="UP000593567">
    <property type="component" value="Unassembled WGS sequence"/>
</dbReference>
<keyword evidence="1" id="KW-1133">Transmembrane helix</keyword>
<name>A0A7J7J4U8_BUGNE</name>
<accession>A0A7J7J4U8</accession>
<dbReference type="EMBL" id="VXIV02003123">
    <property type="protein sequence ID" value="KAF6021123.1"/>
    <property type="molecule type" value="Genomic_DNA"/>
</dbReference>
<dbReference type="AlphaFoldDB" id="A0A7J7J4U8"/>
<reference evidence="2" key="1">
    <citation type="submission" date="2020-06" db="EMBL/GenBank/DDBJ databases">
        <title>Draft genome of Bugula neritina, a colonial animal packing powerful symbionts and potential medicines.</title>
        <authorList>
            <person name="Rayko M."/>
        </authorList>
    </citation>
    <scope>NUCLEOTIDE SEQUENCE [LARGE SCALE GENOMIC DNA]</scope>
    <source>
        <strain evidence="2">Kwan_BN1</strain>
    </source>
</reference>